<keyword evidence="1" id="KW-0238">DNA-binding</keyword>
<dbReference type="GO" id="GO:0006950">
    <property type="term" value="P:response to stress"/>
    <property type="evidence" value="ECO:0007669"/>
    <property type="project" value="TreeGrafter"/>
</dbReference>
<proteinExistence type="predicted"/>
<dbReference type="InterPro" id="IPR039422">
    <property type="entry name" value="MarR/SlyA-like"/>
</dbReference>
<name>A0A1G6Y4D7_9ACTN</name>
<gene>
    <name evidence="1" type="ORF">SAMN05421872_111197</name>
</gene>
<keyword evidence="2" id="KW-1185">Reference proteome</keyword>
<protein>
    <submittedName>
        <fullName evidence="1">DNA-binding transcriptional regulator, MarR family</fullName>
    </submittedName>
</protein>
<dbReference type="GO" id="GO:0003677">
    <property type="term" value="F:DNA binding"/>
    <property type="evidence" value="ECO:0007669"/>
    <property type="project" value="UniProtKB-KW"/>
</dbReference>
<dbReference type="PANTHER" id="PTHR33164:SF104">
    <property type="entry name" value="TRANSCRIPTIONAL REGULATORY PROTEIN"/>
    <property type="match status" value="1"/>
</dbReference>
<dbReference type="InterPro" id="IPR036390">
    <property type="entry name" value="WH_DNA-bd_sf"/>
</dbReference>
<dbReference type="Proteomes" id="UP000199034">
    <property type="component" value="Unassembled WGS sequence"/>
</dbReference>
<dbReference type="InterPro" id="IPR000835">
    <property type="entry name" value="HTH_MarR-typ"/>
</dbReference>
<dbReference type="STRING" id="1045774.SAMN05421872_111197"/>
<reference evidence="2" key="1">
    <citation type="submission" date="2016-10" db="EMBL/GenBank/DDBJ databases">
        <authorList>
            <person name="Varghese N."/>
            <person name="Submissions S."/>
        </authorList>
    </citation>
    <scope>NUCLEOTIDE SEQUENCE [LARGE SCALE GENOMIC DNA]</scope>
    <source>
        <strain evidence="2">CGMCC 4.6858</strain>
    </source>
</reference>
<evidence type="ECO:0000313" key="1">
    <source>
        <dbReference type="EMBL" id="SDD85268.1"/>
    </source>
</evidence>
<dbReference type="EMBL" id="FMZM01000011">
    <property type="protein sequence ID" value="SDD85268.1"/>
    <property type="molecule type" value="Genomic_DNA"/>
</dbReference>
<dbReference type="Pfam" id="PF12802">
    <property type="entry name" value="MarR_2"/>
    <property type="match status" value="1"/>
</dbReference>
<accession>A0A1G6Y4D7</accession>
<dbReference type="GO" id="GO:0003700">
    <property type="term" value="F:DNA-binding transcription factor activity"/>
    <property type="evidence" value="ECO:0007669"/>
    <property type="project" value="InterPro"/>
</dbReference>
<dbReference type="PROSITE" id="PS50995">
    <property type="entry name" value="HTH_MARR_2"/>
    <property type="match status" value="1"/>
</dbReference>
<evidence type="ECO:0000313" key="2">
    <source>
        <dbReference type="Proteomes" id="UP000199034"/>
    </source>
</evidence>
<dbReference type="Gene3D" id="1.10.10.10">
    <property type="entry name" value="Winged helix-like DNA-binding domain superfamily/Winged helix DNA-binding domain"/>
    <property type="match status" value="1"/>
</dbReference>
<dbReference type="InterPro" id="IPR036388">
    <property type="entry name" value="WH-like_DNA-bd_sf"/>
</dbReference>
<organism evidence="1 2">
    <name type="scientific">Nocardioides lianchengensis</name>
    <dbReference type="NCBI Taxonomy" id="1045774"/>
    <lineage>
        <taxon>Bacteria</taxon>
        <taxon>Bacillati</taxon>
        <taxon>Actinomycetota</taxon>
        <taxon>Actinomycetes</taxon>
        <taxon>Propionibacteriales</taxon>
        <taxon>Nocardioidaceae</taxon>
        <taxon>Nocardioides</taxon>
    </lineage>
</organism>
<dbReference type="RefSeq" id="WP_090860000.1">
    <property type="nucleotide sequence ID" value="NZ_FMZM01000011.1"/>
</dbReference>
<dbReference type="OrthoDB" id="3237509at2"/>
<dbReference type="PANTHER" id="PTHR33164">
    <property type="entry name" value="TRANSCRIPTIONAL REGULATOR, MARR FAMILY"/>
    <property type="match status" value="1"/>
</dbReference>
<dbReference type="SUPFAM" id="SSF46785">
    <property type="entry name" value="Winged helix' DNA-binding domain"/>
    <property type="match status" value="1"/>
</dbReference>
<dbReference type="SMART" id="SM00347">
    <property type="entry name" value="HTH_MARR"/>
    <property type="match status" value="1"/>
</dbReference>
<sequence length="171" mass="18758">MSDIFQLVSNEPDHVARVMAQWAVERPDLDVSPQAVIARLHRVALRLTEELVAVYAEFGLGEGEFDVLATLRRSGPPYELTPSALTAGTMVTSGAITKRVDRCVQQGWVTRRASEHDGRGRVVALTPAGRELMDRAFAAHIANEHRLLAAVPPEDRGALARILESWGRALD</sequence>
<dbReference type="AlphaFoldDB" id="A0A1G6Y4D7"/>